<dbReference type="PRINTS" id="PR00081">
    <property type="entry name" value="GDHRDH"/>
</dbReference>
<dbReference type="InterPro" id="IPR051468">
    <property type="entry name" value="Fungal_SecMetab_SDRs"/>
</dbReference>
<gene>
    <name evidence="1" type="ORF">C6Y40_00880</name>
</gene>
<dbReference type="Gene3D" id="3.40.50.720">
    <property type="entry name" value="NAD(P)-binding Rossmann-like Domain"/>
    <property type="match status" value="1"/>
</dbReference>
<dbReference type="GO" id="GO:0016491">
    <property type="term" value="F:oxidoreductase activity"/>
    <property type="evidence" value="ECO:0007669"/>
    <property type="project" value="TreeGrafter"/>
</dbReference>
<dbReference type="PANTHER" id="PTHR43544:SF12">
    <property type="entry name" value="NAD(P)-BINDING ROSSMANN-FOLD SUPERFAMILY PROTEIN"/>
    <property type="match status" value="1"/>
</dbReference>
<dbReference type="RefSeq" id="WP_105932890.1">
    <property type="nucleotide sequence ID" value="NZ_PVNP01000005.1"/>
</dbReference>
<dbReference type="InterPro" id="IPR036291">
    <property type="entry name" value="NAD(P)-bd_dom_sf"/>
</dbReference>
<sequence length="239" mass="26725">MNVLVIGSSGAIGNAIARQMYKAFPQATVYAVSRKATETDGGQANFKSIQLDTTDEQAVAGWLAECKQQDMQFHHVVCTTGILHDGEVQPEKRLEDITPEALQHYFAINTVLPMLWVKHLVGLFPSEHSTLTVLSARVGSIEDNGLGGWYGYRASKAALNMLVKTAAVEYKRRAKHTSLICYHPGTVDSQLSEPFQRNVKPEKLFTPEFTAQQLVAIIQQRKVDHSPYFLDWDNKPIPW</sequence>
<dbReference type="AlphaFoldDB" id="A0A2S9VGE0"/>
<dbReference type="Pfam" id="PF00106">
    <property type="entry name" value="adh_short"/>
    <property type="match status" value="1"/>
</dbReference>
<dbReference type="GO" id="GO:0005737">
    <property type="term" value="C:cytoplasm"/>
    <property type="evidence" value="ECO:0007669"/>
    <property type="project" value="TreeGrafter"/>
</dbReference>
<keyword evidence="2" id="KW-1185">Reference proteome</keyword>
<evidence type="ECO:0000313" key="2">
    <source>
        <dbReference type="Proteomes" id="UP000238949"/>
    </source>
</evidence>
<dbReference type="EMBL" id="PVNP01000005">
    <property type="protein sequence ID" value="PRO75494.1"/>
    <property type="molecule type" value="Genomic_DNA"/>
</dbReference>
<dbReference type="SUPFAM" id="SSF51735">
    <property type="entry name" value="NAD(P)-binding Rossmann-fold domains"/>
    <property type="match status" value="1"/>
</dbReference>
<proteinExistence type="predicted"/>
<dbReference type="PANTHER" id="PTHR43544">
    <property type="entry name" value="SHORT-CHAIN DEHYDROGENASE/REDUCTASE"/>
    <property type="match status" value="1"/>
</dbReference>
<dbReference type="Proteomes" id="UP000238949">
    <property type="component" value="Unassembled WGS sequence"/>
</dbReference>
<dbReference type="InterPro" id="IPR002347">
    <property type="entry name" value="SDR_fam"/>
</dbReference>
<organism evidence="1 2">
    <name type="scientific">Alteromonas alba</name>
    <dbReference type="NCBI Taxonomy" id="2079529"/>
    <lineage>
        <taxon>Bacteria</taxon>
        <taxon>Pseudomonadati</taxon>
        <taxon>Pseudomonadota</taxon>
        <taxon>Gammaproteobacteria</taxon>
        <taxon>Alteromonadales</taxon>
        <taxon>Alteromonadaceae</taxon>
        <taxon>Alteromonas/Salinimonas group</taxon>
        <taxon>Alteromonas</taxon>
    </lineage>
</organism>
<comment type="caution">
    <text evidence="1">The sequence shown here is derived from an EMBL/GenBank/DDBJ whole genome shotgun (WGS) entry which is preliminary data.</text>
</comment>
<name>A0A2S9VGE0_9ALTE</name>
<evidence type="ECO:0000313" key="1">
    <source>
        <dbReference type="EMBL" id="PRO75494.1"/>
    </source>
</evidence>
<dbReference type="OrthoDB" id="9785826at2"/>
<accession>A0A2S9VGE0</accession>
<protein>
    <submittedName>
        <fullName evidence="1">Short-chain dehydrogenase</fullName>
    </submittedName>
</protein>
<reference evidence="2" key="1">
    <citation type="journal article" date="2020" name="Int. J. Syst. Evol. Microbiol.">
        <title>Alteromonas alba sp. nov., a marine bacterium isolated from the seawater of the West Pacific Ocean.</title>
        <authorList>
            <person name="Sun C."/>
            <person name="Wu Y.-H."/>
            <person name="Xamxidin M."/>
            <person name="Cheng H."/>
            <person name="Xu X.-W."/>
        </authorList>
    </citation>
    <scope>NUCLEOTIDE SEQUENCE [LARGE SCALE GENOMIC DNA]</scope>
    <source>
        <strain evidence="2">190</strain>
    </source>
</reference>